<dbReference type="EC" id="6.5.1.1" evidence="2"/>
<evidence type="ECO:0000256" key="9">
    <source>
        <dbReference type="ARBA" id="ARBA00022763"/>
    </source>
</evidence>
<dbReference type="InterPro" id="IPR014145">
    <property type="entry name" value="LigD_pol_dom"/>
</dbReference>
<evidence type="ECO:0000313" key="25">
    <source>
        <dbReference type="EMBL" id="MBP2397585.1"/>
    </source>
</evidence>
<dbReference type="Pfam" id="PF21686">
    <property type="entry name" value="LigD_Prim-Pol"/>
    <property type="match status" value="1"/>
</dbReference>
<keyword evidence="9" id="KW-0227">DNA damage</keyword>
<evidence type="ECO:0000256" key="22">
    <source>
        <dbReference type="ARBA" id="ARBA00049990"/>
    </source>
</evidence>
<evidence type="ECO:0000256" key="4">
    <source>
        <dbReference type="ARBA" id="ARBA00022679"/>
    </source>
</evidence>
<name>A0ABS4XM55_GLUPR</name>
<keyword evidence="10" id="KW-0378">Hydrolase</keyword>
<keyword evidence="7" id="KW-0479">Metal-binding</keyword>
<gene>
    <name evidence="25" type="ORF">JOF39_000666</name>
</gene>
<evidence type="ECO:0000256" key="6">
    <source>
        <dbReference type="ARBA" id="ARBA00022722"/>
    </source>
</evidence>
<dbReference type="Gene3D" id="3.30.470.30">
    <property type="entry name" value="DNA ligase/mRNA capping enzyme"/>
    <property type="match status" value="1"/>
</dbReference>
<dbReference type="CDD" id="cd07906">
    <property type="entry name" value="Adenylation_DNA_ligase_LigD_LigC"/>
    <property type="match status" value="1"/>
</dbReference>
<evidence type="ECO:0000256" key="13">
    <source>
        <dbReference type="ARBA" id="ARBA00022932"/>
    </source>
</evidence>
<dbReference type="Gene3D" id="3.90.920.10">
    <property type="entry name" value="DNA primase, PRIM domain"/>
    <property type="match status" value="1"/>
</dbReference>
<evidence type="ECO:0000259" key="24">
    <source>
        <dbReference type="PROSITE" id="PS50160"/>
    </source>
</evidence>
<dbReference type="Gene3D" id="2.40.50.140">
    <property type="entry name" value="Nucleic acid-binding proteins"/>
    <property type="match status" value="1"/>
</dbReference>
<dbReference type="InterPro" id="IPR016059">
    <property type="entry name" value="DNA_ligase_ATP-dep_CS"/>
</dbReference>
<evidence type="ECO:0000256" key="1">
    <source>
        <dbReference type="ARBA" id="ARBA00001936"/>
    </source>
</evidence>
<dbReference type="CDD" id="cd04863">
    <property type="entry name" value="MtLigD_Pol_like"/>
    <property type="match status" value="1"/>
</dbReference>
<dbReference type="Pfam" id="PF04679">
    <property type="entry name" value="DNA_ligase_A_C"/>
    <property type="match status" value="1"/>
</dbReference>
<evidence type="ECO:0000256" key="7">
    <source>
        <dbReference type="ARBA" id="ARBA00022723"/>
    </source>
</evidence>
<keyword evidence="8" id="KW-0547">Nucleotide-binding</keyword>
<dbReference type="NCBIfam" id="TIGR02779">
    <property type="entry name" value="NHEJ_ligase_lig"/>
    <property type="match status" value="1"/>
</dbReference>
<keyword evidence="16" id="KW-0234">DNA repair</keyword>
<evidence type="ECO:0000256" key="21">
    <source>
        <dbReference type="ARBA" id="ARBA00049981"/>
    </source>
</evidence>
<reference evidence="25 26" key="1">
    <citation type="submission" date="2021-03" db="EMBL/GenBank/DDBJ databases">
        <title>Sequencing the genomes of 1000 actinobacteria strains.</title>
        <authorList>
            <person name="Klenk H.-P."/>
        </authorList>
    </citation>
    <scope>NUCLEOTIDE SEQUENCE [LARGE SCALE GENOMIC DNA]</scope>
    <source>
        <strain evidence="25 26">DSM 20168</strain>
    </source>
</reference>
<comment type="cofactor">
    <cofactor evidence="1">
        <name>Mn(2+)</name>
        <dbReference type="ChEBI" id="CHEBI:29035"/>
    </cofactor>
</comment>
<dbReference type="InterPro" id="IPR012310">
    <property type="entry name" value="DNA_ligase_ATP-dep_cent"/>
</dbReference>
<keyword evidence="14" id="KW-0238">DNA-binding</keyword>
<dbReference type="GO" id="GO:0003910">
    <property type="term" value="F:DNA ligase (ATP) activity"/>
    <property type="evidence" value="ECO:0007669"/>
    <property type="project" value="UniProtKB-EC"/>
</dbReference>
<dbReference type="PANTHER" id="PTHR42705">
    <property type="entry name" value="BIFUNCTIONAL NON-HOMOLOGOUS END JOINING PROTEIN LIGD"/>
    <property type="match status" value="1"/>
</dbReference>
<dbReference type="Gene3D" id="3.30.1490.70">
    <property type="match status" value="1"/>
</dbReference>
<evidence type="ECO:0000256" key="16">
    <source>
        <dbReference type="ARBA" id="ARBA00023204"/>
    </source>
</evidence>
<evidence type="ECO:0000256" key="8">
    <source>
        <dbReference type="ARBA" id="ARBA00022741"/>
    </source>
</evidence>
<comment type="caution">
    <text evidence="25">The sequence shown here is derived from an EMBL/GenBank/DDBJ whole genome shotgun (WGS) entry which is preliminary data.</text>
</comment>
<evidence type="ECO:0000256" key="12">
    <source>
        <dbReference type="ARBA" id="ARBA00022840"/>
    </source>
</evidence>
<dbReference type="InterPro" id="IPR012309">
    <property type="entry name" value="DNA_ligase_ATP-dep_C"/>
</dbReference>
<evidence type="ECO:0000256" key="18">
    <source>
        <dbReference type="ARBA" id="ARBA00023268"/>
    </source>
</evidence>
<evidence type="ECO:0000256" key="19">
    <source>
        <dbReference type="ARBA" id="ARBA00029943"/>
    </source>
</evidence>
<keyword evidence="17" id="KW-0464">Manganese</keyword>
<comment type="similarity">
    <text evidence="21">In the C-terminal section; belongs to the ATP-dependent DNA ligase family.</text>
</comment>
<evidence type="ECO:0000256" key="10">
    <source>
        <dbReference type="ARBA" id="ARBA00022801"/>
    </source>
</evidence>
<keyword evidence="5" id="KW-0548">Nucleotidyltransferase</keyword>
<keyword evidence="6" id="KW-0540">Nuclease</keyword>
<evidence type="ECO:0000313" key="26">
    <source>
        <dbReference type="Proteomes" id="UP001195422"/>
    </source>
</evidence>
<dbReference type="InterPro" id="IPR033649">
    <property type="entry name" value="MtLigD_Pol-like"/>
</dbReference>
<dbReference type="NCBIfam" id="NF007210">
    <property type="entry name" value="PRK09632.1"/>
    <property type="match status" value="1"/>
</dbReference>
<keyword evidence="26" id="KW-1185">Reference proteome</keyword>
<dbReference type="Proteomes" id="UP001195422">
    <property type="component" value="Unassembled WGS sequence"/>
</dbReference>
<dbReference type="NCBIfam" id="TIGR02778">
    <property type="entry name" value="ligD_pol"/>
    <property type="match status" value="1"/>
</dbReference>
<dbReference type="NCBIfam" id="TIGR02777">
    <property type="entry name" value="LigD_PE_dom"/>
    <property type="match status" value="1"/>
</dbReference>
<evidence type="ECO:0000256" key="23">
    <source>
        <dbReference type="SAM" id="MobiDB-lite"/>
    </source>
</evidence>
<dbReference type="CDD" id="cd07971">
    <property type="entry name" value="OBF_DNA_ligase_LigD"/>
    <property type="match status" value="1"/>
</dbReference>
<dbReference type="EMBL" id="JAGIOJ010000001">
    <property type="protein sequence ID" value="MBP2397585.1"/>
    <property type="molecule type" value="Genomic_DNA"/>
</dbReference>
<evidence type="ECO:0000256" key="3">
    <source>
        <dbReference type="ARBA" id="ARBA00022598"/>
    </source>
</evidence>
<protein>
    <recommendedName>
        <fullName evidence="2">DNA ligase (ATP)</fullName>
        <ecNumber evidence="2">6.5.1.1</ecNumber>
    </recommendedName>
    <alternativeName>
        <fullName evidence="19">NHEJ DNA polymerase</fullName>
    </alternativeName>
</protein>
<dbReference type="InterPro" id="IPR012340">
    <property type="entry name" value="NA-bd_OB-fold"/>
</dbReference>
<dbReference type="InterPro" id="IPR052171">
    <property type="entry name" value="NHEJ_LigD"/>
</dbReference>
<keyword evidence="3 25" id="KW-0436">Ligase</keyword>
<dbReference type="InterPro" id="IPR014144">
    <property type="entry name" value="LigD_PE_domain"/>
</dbReference>
<keyword evidence="18" id="KW-0511">Multifunctional enzyme</keyword>
<keyword evidence="4" id="KW-0808">Transferase</keyword>
<evidence type="ECO:0000256" key="11">
    <source>
        <dbReference type="ARBA" id="ARBA00022839"/>
    </source>
</evidence>
<dbReference type="SUPFAM" id="SSF50249">
    <property type="entry name" value="Nucleic acid-binding proteins"/>
    <property type="match status" value="1"/>
</dbReference>
<dbReference type="PROSITE" id="PS00333">
    <property type="entry name" value="DNA_LIGASE_A2"/>
    <property type="match status" value="1"/>
</dbReference>
<evidence type="ECO:0000256" key="15">
    <source>
        <dbReference type="ARBA" id="ARBA00023172"/>
    </source>
</evidence>
<organism evidence="25 26">
    <name type="scientific">Glutamicibacter protophormiae</name>
    <name type="common">Brevibacterium protophormiae</name>
    <dbReference type="NCBI Taxonomy" id="37930"/>
    <lineage>
        <taxon>Bacteria</taxon>
        <taxon>Bacillati</taxon>
        <taxon>Actinomycetota</taxon>
        <taxon>Actinomycetes</taxon>
        <taxon>Micrococcales</taxon>
        <taxon>Micrococcaceae</taxon>
        <taxon>Glutamicibacter</taxon>
    </lineage>
</organism>
<accession>A0ABS4XM55</accession>
<dbReference type="Pfam" id="PF13298">
    <property type="entry name" value="LigD_N"/>
    <property type="match status" value="1"/>
</dbReference>
<dbReference type="PANTHER" id="PTHR42705:SF2">
    <property type="entry name" value="BIFUNCTIONAL NON-HOMOLOGOUS END JOINING PROTEIN LIGD"/>
    <property type="match status" value="1"/>
</dbReference>
<evidence type="ECO:0000256" key="2">
    <source>
        <dbReference type="ARBA" id="ARBA00012727"/>
    </source>
</evidence>
<keyword evidence="13" id="KW-0239">DNA-directed DNA polymerase</keyword>
<sequence>MARREQTVTVDGRTLKVSNLDKVLYPETGTTKGEIIDYLQRVAPALLPHAAWRPATRKRWVDGVGTAENPGTVFFRKDLEDSAPNWIPRAPLEHKAHSNTYPLANDAAVLAWFGQVAALEIHVPQWRFDTTLEQQHPDRLVLDLDPGPGAGLAHCAEVALLCREILEGMDLEPFPVTSGSKGIHLYAGLDGTASSNQVTAMAKELASSLERKYPRLVVANMKKALRENKVLVDWSQNSAAKTTVCPYSLRGRPHPMVAAPRTWKEIESPHLEQLDFHEVLERLSDGLEPLSGLAPSAELGTDRLSVYRSKRDAKLTPEPVPEPARAVKTPRPAASGITESVSFVIQKHHARRLHWDFRLEHDGVLVSWAVPKGPPLQRGIQRLAVMTEDHPMDYGTFEGTIPKGQYGAGEVSIWDAGECVIEKWRDGKEIIAVLSGREDGGLGGIPRRFVLIQARGMSDQDHWLLQLTKEQPAGGSAVPAHSPAAGLVDELPQPMLANPGVPEDLIEGADWCFEMKWDGYRALAAVKHGRVKLVSRNGKDMTEDFPELQELAVLAPEGSILDGEIVALEGSARPSFSLLQQRVSHRRKKRPRQAQAINLNFMLFDALQLPYGKDGKLRNLIPEPYVERRKYLEDAVTEGQYVKIPPPHTGPTLKEALKTSLELGLEGVVAKECTGDYEPGRRSGSWIKIKHVLDQEAVVVGWSKGQGSRAASVGSLLLAVPVGDGLEFIGRVGTGFSDLQLGEVRERMEKAERKTPPVKHIPAQFQRNARWVTPKYVAEVRYSELTQDGRLRHPVWRGWREDKDPAEVRWEGPGAPFK</sequence>
<feature type="region of interest" description="Disordered" evidence="23">
    <location>
        <begin position="312"/>
        <end position="332"/>
    </location>
</feature>
<comment type="catalytic activity">
    <reaction evidence="20">
        <text>ATP + (deoxyribonucleotide)n-3'-hydroxyl + 5'-phospho-(deoxyribonucleotide)m = (deoxyribonucleotide)n+m + AMP + diphosphate.</text>
        <dbReference type="EC" id="6.5.1.1"/>
    </reaction>
</comment>
<keyword evidence="12" id="KW-0067">ATP-binding</keyword>
<feature type="domain" description="ATP-dependent DNA ligase family profile" evidence="24">
    <location>
        <begin position="592"/>
        <end position="722"/>
    </location>
</feature>
<evidence type="ECO:0000256" key="17">
    <source>
        <dbReference type="ARBA" id="ARBA00023211"/>
    </source>
</evidence>
<dbReference type="InterPro" id="IPR014146">
    <property type="entry name" value="LigD_ligase_dom"/>
</dbReference>
<proteinExistence type="inferred from homology"/>
<dbReference type="PROSITE" id="PS50160">
    <property type="entry name" value="DNA_LIGASE_A3"/>
    <property type="match status" value="1"/>
</dbReference>
<dbReference type="RefSeq" id="WP_188947017.1">
    <property type="nucleotide sequence ID" value="NZ_BMPH01000002.1"/>
</dbReference>
<keyword evidence="11" id="KW-0269">Exonuclease</keyword>
<dbReference type="Pfam" id="PF01068">
    <property type="entry name" value="DNA_ligase_A_M"/>
    <property type="match status" value="1"/>
</dbReference>
<keyword evidence="15" id="KW-0233">DNA recombination</keyword>
<comment type="similarity">
    <text evidence="22">In the N-terminal section; belongs to the LigD polymerase family.</text>
</comment>
<dbReference type="SUPFAM" id="SSF56091">
    <property type="entry name" value="DNA ligase/mRNA capping enzyme, catalytic domain"/>
    <property type="match status" value="1"/>
</dbReference>
<evidence type="ECO:0000256" key="14">
    <source>
        <dbReference type="ARBA" id="ARBA00023125"/>
    </source>
</evidence>
<evidence type="ECO:0000256" key="5">
    <source>
        <dbReference type="ARBA" id="ARBA00022695"/>
    </source>
</evidence>
<evidence type="ECO:0000256" key="20">
    <source>
        <dbReference type="ARBA" id="ARBA00034003"/>
    </source>
</evidence>